<organism evidence="2 3">
    <name type="scientific">Caballeronia sordidicola</name>
    <name type="common">Burkholderia sordidicola</name>
    <dbReference type="NCBI Taxonomy" id="196367"/>
    <lineage>
        <taxon>Bacteria</taxon>
        <taxon>Pseudomonadati</taxon>
        <taxon>Pseudomonadota</taxon>
        <taxon>Betaproteobacteria</taxon>
        <taxon>Burkholderiales</taxon>
        <taxon>Burkholderiaceae</taxon>
        <taxon>Caballeronia</taxon>
    </lineage>
</organism>
<accession>A0A242MJD0</accession>
<comment type="caution">
    <text evidence="2">The sequence shown here is derived from an EMBL/GenBank/DDBJ whole genome shotgun (WGS) entry which is preliminary data.</text>
</comment>
<dbReference type="GO" id="GO:0004519">
    <property type="term" value="F:endonuclease activity"/>
    <property type="evidence" value="ECO:0007669"/>
    <property type="project" value="UniProtKB-KW"/>
</dbReference>
<gene>
    <name evidence="2" type="ORF">PAMC26577_23485</name>
</gene>
<protein>
    <submittedName>
        <fullName evidence="2">Putative type II restriction endonuclease</fullName>
    </submittedName>
</protein>
<dbReference type="Proteomes" id="UP000195221">
    <property type="component" value="Unassembled WGS sequence"/>
</dbReference>
<reference evidence="2 3" key="1">
    <citation type="submission" date="2017-03" db="EMBL/GenBank/DDBJ databases">
        <title>Genome analysis of strain PAMC 26577.</title>
        <authorList>
            <person name="Oh H.-M."/>
            <person name="Yang J.-A."/>
        </authorList>
    </citation>
    <scope>NUCLEOTIDE SEQUENCE [LARGE SCALE GENOMIC DNA]</scope>
    <source>
        <strain evidence="2 3">PAMC 26577</strain>
    </source>
</reference>
<feature type="domain" description="HNH nuclease" evidence="1">
    <location>
        <begin position="21"/>
        <end position="73"/>
    </location>
</feature>
<keyword evidence="2" id="KW-0255">Endonuclease</keyword>
<evidence type="ECO:0000313" key="3">
    <source>
        <dbReference type="Proteomes" id="UP000195221"/>
    </source>
</evidence>
<dbReference type="AlphaFoldDB" id="A0A242MJD0"/>
<evidence type="ECO:0000259" key="1">
    <source>
        <dbReference type="Pfam" id="PF13391"/>
    </source>
</evidence>
<name>A0A242MJD0_CABSO</name>
<dbReference type="EMBL" id="NBTZ01000101">
    <property type="protein sequence ID" value="OTP71416.1"/>
    <property type="molecule type" value="Genomic_DNA"/>
</dbReference>
<sequence length="128" mass="14188">MARLGQGKYRKDLLAVWGNRCAVTNCNVTQAIRASHAKPWRDSTNEERLNPNNGLPLVANLDALFDAGLISFDRDGNMMVSPTLRGGSGLLDNMPSRLSKAPTHEQAAFFEYHSQEVFRSYISSDGLF</sequence>
<dbReference type="InterPro" id="IPR003615">
    <property type="entry name" value="HNH_nuc"/>
</dbReference>
<dbReference type="Pfam" id="PF13391">
    <property type="entry name" value="HNH_2"/>
    <property type="match status" value="1"/>
</dbReference>
<evidence type="ECO:0000313" key="2">
    <source>
        <dbReference type="EMBL" id="OTP71416.1"/>
    </source>
</evidence>
<keyword evidence="2" id="KW-0540">Nuclease</keyword>
<keyword evidence="2" id="KW-0378">Hydrolase</keyword>
<proteinExistence type="predicted"/>